<dbReference type="CDD" id="cd06848">
    <property type="entry name" value="GCS_H"/>
    <property type="match status" value="1"/>
</dbReference>
<dbReference type="GO" id="GO:0009249">
    <property type="term" value="P:protein lipoylation"/>
    <property type="evidence" value="ECO:0007669"/>
    <property type="project" value="TreeGrafter"/>
</dbReference>
<keyword evidence="2" id="KW-0450">Lipoyl</keyword>
<dbReference type="PROSITE" id="PS00189">
    <property type="entry name" value="LIPOYL"/>
    <property type="match status" value="1"/>
</dbReference>
<name>A0A3B0ZMX4_9ZZZZ</name>
<dbReference type="SUPFAM" id="SSF51230">
    <property type="entry name" value="Single hybrid motif"/>
    <property type="match status" value="1"/>
</dbReference>
<gene>
    <name evidence="4" type="ORF">MNBD_GAMMA18-607</name>
</gene>
<dbReference type="NCBIfam" id="TIGR00527">
    <property type="entry name" value="gcvH"/>
    <property type="match status" value="1"/>
</dbReference>
<organism evidence="4">
    <name type="scientific">hydrothermal vent metagenome</name>
    <dbReference type="NCBI Taxonomy" id="652676"/>
    <lineage>
        <taxon>unclassified sequences</taxon>
        <taxon>metagenomes</taxon>
        <taxon>ecological metagenomes</taxon>
    </lineage>
</organism>
<dbReference type="NCBIfam" id="NF002270">
    <property type="entry name" value="PRK01202.1"/>
    <property type="match status" value="1"/>
</dbReference>
<dbReference type="InterPro" id="IPR033753">
    <property type="entry name" value="GCV_H/Fam206"/>
</dbReference>
<dbReference type="GO" id="GO:0019464">
    <property type="term" value="P:glycine decarboxylation via glycine cleavage system"/>
    <property type="evidence" value="ECO:0007669"/>
    <property type="project" value="InterPro"/>
</dbReference>
<dbReference type="InterPro" id="IPR000089">
    <property type="entry name" value="Biotin_lipoyl"/>
</dbReference>
<dbReference type="HAMAP" id="MF_00272">
    <property type="entry name" value="GcvH"/>
    <property type="match status" value="1"/>
</dbReference>
<protein>
    <submittedName>
        <fullName evidence="4">Glycine cleavage system H protein</fullName>
    </submittedName>
</protein>
<dbReference type="InterPro" id="IPR003016">
    <property type="entry name" value="2-oxoA_DH_lipoyl-BS"/>
</dbReference>
<evidence type="ECO:0000313" key="4">
    <source>
        <dbReference type="EMBL" id="VAW88687.1"/>
    </source>
</evidence>
<proteinExistence type="inferred from homology"/>
<accession>A0A3B0ZMX4</accession>
<sequence length="131" mass="14210">MSNTPNELFYTQSHEWVRIEDDGSVTVGISDHAQALLGDMVFIELPEMDSELDVGQDCAVIESVKAASDIYSPIAGTVIAVNEALENAPETINGDAYGEGWIFKLQPASLSDVKELMPAEEYSALIAEDED</sequence>
<dbReference type="PANTHER" id="PTHR11715">
    <property type="entry name" value="GLYCINE CLEAVAGE SYSTEM H PROTEIN"/>
    <property type="match status" value="1"/>
</dbReference>
<dbReference type="EMBL" id="UOFP01000231">
    <property type="protein sequence ID" value="VAW88687.1"/>
    <property type="molecule type" value="Genomic_DNA"/>
</dbReference>
<feature type="domain" description="Lipoyl-binding" evidence="3">
    <location>
        <begin position="24"/>
        <end position="106"/>
    </location>
</feature>
<dbReference type="Pfam" id="PF01597">
    <property type="entry name" value="GCV_H"/>
    <property type="match status" value="1"/>
</dbReference>
<dbReference type="InterPro" id="IPR017453">
    <property type="entry name" value="GCV_H_sub"/>
</dbReference>
<dbReference type="InterPro" id="IPR002930">
    <property type="entry name" value="GCV_H"/>
</dbReference>
<dbReference type="PROSITE" id="PS50968">
    <property type="entry name" value="BIOTINYL_LIPOYL"/>
    <property type="match status" value="1"/>
</dbReference>
<reference evidence="4" key="1">
    <citation type="submission" date="2018-06" db="EMBL/GenBank/DDBJ databases">
        <authorList>
            <person name="Zhirakovskaya E."/>
        </authorList>
    </citation>
    <scope>NUCLEOTIDE SEQUENCE</scope>
</reference>
<evidence type="ECO:0000256" key="1">
    <source>
        <dbReference type="ARBA" id="ARBA00009249"/>
    </source>
</evidence>
<dbReference type="PANTHER" id="PTHR11715:SF3">
    <property type="entry name" value="GLYCINE CLEAVAGE SYSTEM H PROTEIN-RELATED"/>
    <property type="match status" value="1"/>
</dbReference>
<dbReference type="InterPro" id="IPR011053">
    <property type="entry name" value="Single_hybrid_motif"/>
</dbReference>
<evidence type="ECO:0000256" key="2">
    <source>
        <dbReference type="ARBA" id="ARBA00022823"/>
    </source>
</evidence>
<comment type="similarity">
    <text evidence="1">Belongs to the GcvH family.</text>
</comment>
<evidence type="ECO:0000259" key="3">
    <source>
        <dbReference type="PROSITE" id="PS50968"/>
    </source>
</evidence>
<dbReference type="Gene3D" id="2.40.50.100">
    <property type="match status" value="1"/>
</dbReference>
<dbReference type="GO" id="GO:0005829">
    <property type="term" value="C:cytosol"/>
    <property type="evidence" value="ECO:0007669"/>
    <property type="project" value="TreeGrafter"/>
</dbReference>
<dbReference type="GO" id="GO:0005960">
    <property type="term" value="C:glycine cleavage complex"/>
    <property type="evidence" value="ECO:0007669"/>
    <property type="project" value="InterPro"/>
</dbReference>
<dbReference type="AlphaFoldDB" id="A0A3B0ZMX4"/>